<keyword evidence="2" id="KW-0677">Repeat</keyword>
<evidence type="ECO:0000313" key="6">
    <source>
        <dbReference type="Proteomes" id="UP001230915"/>
    </source>
</evidence>
<evidence type="ECO:0000256" key="1">
    <source>
        <dbReference type="ARBA" id="ARBA00022614"/>
    </source>
</evidence>
<dbReference type="Pfam" id="PF00560">
    <property type="entry name" value="LRR_1"/>
    <property type="match status" value="2"/>
</dbReference>
<evidence type="ECO:0000256" key="2">
    <source>
        <dbReference type="ARBA" id="ARBA00022737"/>
    </source>
</evidence>
<evidence type="ECO:0000259" key="4">
    <source>
        <dbReference type="Pfam" id="PF23598"/>
    </source>
</evidence>
<name>A0ABU0ZXF5_9FLAO</name>
<dbReference type="Proteomes" id="UP001230915">
    <property type="component" value="Unassembled WGS sequence"/>
</dbReference>
<gene>
    <name evidence="5" type="ORF">RBU60_00675</name>
</gene>
<feature type="signal peptide" evidence="3">
    <location>
        <begin position="1"/>
        <end position="19"/>
    </location>
</feature>
<protein>
    <recommendedName>
        <fullName evidence="4">Disease resistance R13L4/SHOC-2-like LRR domain-containing protein</fullName>
    </recommendedName>
</protein>
<dbReference type="RefSeq" id="WP_308862684.1">
    <property type="nucleotide sequence ID" value="NZ_JAVHUL010000001.1"/>
</dbReference>
<keyword evidence="1" id="KW-0433">Leucine-rich repeat</keyword>
<dbReference type="InterPro" id="IPR001611">
    <property type="entry name" value="Leu-rich_rpt"/>
</dbReference>
<dbReference type="InterPro" id="IPR003591">
    <property type="entry name" value="Leu-rich_rpt_typical-subtyp"/>
</dbReference>
<dbReference type="InterPro" id="IPR055414">
    <property type="entry name" value="LRR_R13L4/SHOC2-like"/>
</dbReference>
<evidence type="ECO:0000256" key="3">
    <source>
        <dbReference type="SAM" id="SignalP"/>
    </source>
</evidence>
<dbReference type="PANTHER" id="PTHR48054">
    <property type="entry name" value="RECEPTOR KINASE-LIKE PROTEIN XA21"/>
    <property type="match status" value="1"/>
</dbReference>
<evidence type="ECO:0000313" key="5">
    <source>
        <dbReference type="EMBL" id="MDQ7916077.1"/>
    </source>
</evidence>
<dbReference type="Pfam" id="PF23598">
    <property type="entry name" value="LRR_14"/>
    <property type="match status" value="1"/>
</dbReference>
<keyword evidence="3" id="KW-0732">Signal</keyword>
<organism evidence="5 6">
    <name type="scientific">Mesonia profundi</name>
    <dbReference type="NCBI Taxonomy" id="3070998"/>
    <lineage>
        <taxon>Bacteria</taxon>
        <taxon>Pseudomonadati</taxon>
        <taxon>Bacteroidota</taxon>
        <taxon>Flavobacteriia</taxon>
        <taxon>Flavobacteriales</taxon>
        <taxon>Flavobacteriaceae</taxon>
        <taxon>Mesonia</taxon>
    </lineage>
</organism>
<feature type="chain" id="PRO_5045999457" description="Disease resistance R13L4/SHOC-2-like LRR domain-containing protein" evidence="3">
    <location>
        <begin position="20"/>
        <end position="713"/>
    </location>
</feature>
<dbReference type="SMART" id="SM00364">
    <property type="entry name" value="LRR_BAC"/>
    <property type="match status" value="8"/>
</dbReference>
<accession>A0ABU0ZXF5</accession>
<dbReference type="Pfam" id="PF13855">
    <property type="entry name" value="LRR_8"/>
    <property type="match status" value="2"/>
</dbReference>
<reference evidence="5 6" key="1">
    <citation type="submission" date="2023-08" db="EMBL/GenBank/DDBJ databases">
        <title>Mesonia sp. MT50, isolated from deep-sea sediment of the Mariana Trench.</title>
        <authorList>
            <person name="Fu H."/>
        </authorList>
    </citation>
    <scope>NUCLEOTIDE SEQUENCE [LARGE SCALE GENOMIC DNA]</scope>
    <source>
        <strain evidence="5 6">MT50</strain>
    </source>
</reference>
<feature type="non-terminal residue" evidence="5">
    <location>
        <position position="713"/>
    </location>
</feature>
<dbReference type="Gene3D" id="3.80.10.10">
    <property type="entry name" value="Ribonuclease Inhibitor"/>
    <property type="match status" value="5"/>
</dbReference>
<dbReference type="SUPFAM" id="SSF52058">
    <property type="entry name" value="L domain-like"/>
    <property type="match status" value="2"/>
</dbReference>
<dbReference type="InterPro" id="IPR052592">
    <property type="entry name" value="LRR-RLK"/>
</dbReference>
<sequence length="713" mass="78797">MKQFILFSLVCFSFLSLSAQNTYVPDDNFEQKLIDLGLDDTLDNYVLTANIENVTNLFIPNLDIEDLTGIEDFTVLETLTCYNNQLTNLNLDQNIALSVVRCYSNQLTELSLTGLMYLTELRCQNNQLTSLDISSNLNLSTLYATANPNLSCIQVANIAQVENSWNSLNPNILFNENCANPDVSTQERNALIAFYNATGGTNWTNITNWTTTTPVTEWYGVTVEEISGFLRITEINLSNNNLTGNLPDLVDLPELRRLYLANNNLTGGVVLSNDHLQELHLNNTNISSLNLVNDLWNTNVTNGQLNFRHAPNLVCVTVPTSNLATIRNLPLEYFDYGLVISDDCSNPVPVAPAEKIAFYEIYDVTNGPNWNVKYNDMFPDLNSNNTGFVYTETSGYRHAIGMDLHGFGLNGEIPANLETFSNLESLNLSNNNGLTALPPELGNLTNLTDLRFNNCSIEVVPITIENLTNLNYLQFNNNDITLLPEQIGTLINLEALVASPNPFPSIPVEIGNLVNLEYLDLSGSLITNIPVAIGGLDNLTELYLDDNEIELIPENSIGNLTTLTTLRLDNNNITELPEDIGNLVDLTQLTLNYNELTTLPSGIGNLINLVQLTLQNNLLETLPESFGNLNLLTNLDFSGGNKLAGLPESFGNLSNLSVLNLYNNQLESLPESFGNLSALTELNLANQYYYESGTGTVYTLTTLPESFNDLTTL</sequence>
<proteinExistence type="predicted"/>
<feature type="domain" description="Disease resistance R13L4/SHOC-2-like LRR" evidence="4">
    <location>
        <begin position="556"/>
        <end position="636"/>
    </location>
</feature>
<dbReference type="EMBL" id="JAVHUL010000001">
    <property type="protein sequence ID" value="MDQ7916077.1"/>
    <property type="molecule type" value="Genomic_DNA"/>
</dbReference>
<dbReference type="PANTHER" id="PTHR48054:SF47">
    <property type="entry name" value="OS06G0179800 PROTEIN"/>
    <property type="match status" value="1"/>
</dbReference>
<dbReference type="SMART" id="SM00369">
    <property type="entry name" value="LRR_TYP"/>
    <property type="match status" value="9"/>
</dbReference>
<keyword evidence="6" id="KW-1185">Reference proteome</keyword>
<comment type="caution">
    <text evidence="5">The sequence shown here is derived from an EMBL/GenBank/DDBJ whole genome shotgun (WGS) entry which is preliminary data.</text>
</comment>
<dbReference type="PROSITE" id="PS51450">
    <property type="entry name" value="LRR"/>
    <property type="match status" value="3"/>
</dbReference>
<dbReference type="InterPro" id="IPR032675">
    <property type="entry name" value="LRR_dom_sf"/>
</dbReference>